<dbReference type="EMBL" id="VSRR010011455">
    <property type="protein sequence ID" value="MPC53205.1"/>
    <property type="molecule type" value="Genomic_DNA"/>
</dbReference>
<keyword evidence="2" id="KW-1185">Reference proteome</keyword>
<name>A0A5B7G709_PORTR</name>
<gene>
    <name evidence="1" type="ORF">E2C01_047093</name>
</gene>
<evidence type="ECO:0000313" key="1">
    <source>
        <dbReference type="EMBL" id="MPC53205.1"/>
    </source>
</evidence>
<dbReference type="OrthoDB" id="6411962at2759"/>
<evidence type="ECO:0000313" key="2">
    <source>
        <dbReference type="Proteomes" id="UP000324222"/>
    </source>
</evidence>
<comment type="caution">
    <text evidence="1">The sequence shown here is derived from an EMBL/GenBank/DDBJ whole genome shotgun (WGS) entry which is preliminary data.</text>
</comment>
<organism evidence="1 2">
    <name type="scientific">Portunus trituberculatus</name>
    <name type="common">Swimming crab</name>
    <name type="synonym">Neptunus trituberculatus</name>
    <dbReference type="NCBI Taxonomy" id="210409"/>
    <lineage>
        <taxon>Eukaryota</taxon>
        <taxon>Metazoa</taxon>
        <taxon>Ecdysozoa</taxon>
        <taxon>Arthropoda</taxon>
        <taxon>Crustacea</taxon>
        <taxon>Multicrustacea</taxon>
        <taxon>Malacostraca</taxon>
        <taxon>Eumalacostraca</taxon>
        <taxon>Eucarida</taxon>
        <taxon>Decapoda</taxon>
        <taxon>Pleocyemata</taxon>
        <taxon>Brachyura</taxon>
        <taxon>Eubrachyura</taxon>
        <taxon>Portunoidea</taxon>
        <taxon>Portunidae</taxon>
        <taxon>Portuninae</taxon>
        <taxon>Portunus</taxon>
    </lineage>
</organism>
<protein>
    <submittedName>
        <fullName evidence="1">Uncharacterized protein</fullName>
    </submittedName>
</protein>
<dbReference type="Proteomes" id="UP000324222">
    <property type="component" value="Unassembled WGS sequence"/>
</dbReference>
<reference evidence="1 2" key="1">
    <citation type="submission" date="2019-05" db="EMBL/GenBank/DDBJ databases">
        <title>Another draft genome of Portunus trituberculatus and its Hox gene families provides insights of decapod evolution.</title>
        <authorList>
            <person name="Jeong J.-H."/>
            <person name="Song I."/>
            <person name="Kim S."/>
            <person name="Choi T."/>
            <person name="Kim D."/>
            <person name="Ryu S."/>
            <person name="Kim W."/>
        </authorList>
    </citation>
    <scope>NUCLEOTIDE SEQUENCE [LARGE SCALE GENOMIC DNA]</scope>
    <source>
        <tissue evidence="1">Muscle</tissue>
    </source>
</reference>
<proteinExistence type="predicted"/>
<accession>A0A5B7G709</accession>
<sequence>MSSVLGSGWGTYRPVWQVSQAQDMPHYSCRMCNTPNTNILDHYCLHCPTVINLLPQGLDLINIICKYLLTDDHFDVILTRHPHFDGY</sequence>
<dbReference type="AlphaFoldDB" id="A0A5B7G709"/>